<name>A0A495PVV6_9FLAO</name>
<gene>
    <name evidence="5" type="ORF">BC962_2187</name>
</gene>
<keyword evidence="3" id="KW-0233">DNA recombination</keyword>
<evidence type="ECO:0000256" key="2">
    <source>
        <dbReference type="ARBA" id="ARBA00023125"/>
    </source>
</evidence>
<dbReference type="GO" id="GO:0015074">
    <property type="term" value="P:DNA integration"/>
    <property type="evidence" value="ECO:0007669"/>
    <property type="project" value="InterPro"/>
</dbReference>
<feature type="domain" description="Tyr recombinase" evidence="4">
    <location>
        <begin position="214"/>
        <end position="405"/>
    </location>
</feature>
<dbReference type="AlphaFoldDB" id="A0A495PVV6"/>
<protein>
    <submittedName>
        <fullName evidence="5">Site-specific recombinase XerD</fullName>
    </submittedName>
</protein>
<dbReference type="InterPro" id="IPR013762">
    <property type="entry name" value="Integrase-like_cat_sf"/>
</dbReference>
<dbReference type="Gene3D" id="1.10.443.10">
    <property type="entry name" value="Intergrase catalytic core"/>
    <property type="match status" value="1"/>
</dbReference>
<dbReference type="InterPro" id="IPR011010">
    <property type="entry name" value="DNA_brk_join_enz"/>
</dbReference>
<dbReference type="GO" id="GO:0006310">
    <property type="term" value="P:DNA recombination"/>
    <property type="evidence" value="ECO:0007669"/>
    <property type="project" value="UniProtKB-KW"/>
</dbReference>
<dbReference type="Gene3D" id="1.10.150.130">
    <property type="match status" value="1"/>
</dbReference>
<organism evidence="5 6">
    <name type="scientific">Gillisia mitskevichiae</name>
    <dbReference type="NCBI Taxonomy" id="270921"/>
    <lineage>
        <taxon>Bacteria</taxon>
        <taxon>Pseudomonadati</taxon>
        <taxon>Bacteroidota</taxon>
        <taxon>Flavobacteriia</taxon>
        <taxon>Flavobacteriales</taxon>
        <taxon>Flavobacteriaceae</taxon>
        <taxon>Gillisia</taxon>
    </lineage>
</organism>
<dbReference type="Proteomes" id="UP000276282">
    <property type="component" value="Unassembled WGS sequence"/>
</dbReference>
<dbReference type="InterPro" id="IPR050090">
    <property type="entry name" value="Tyrosine_recombinase_XerCD"/>
</dbReference>
<evidence type="ECO:0000259" key="4">
    <source>
        <dbReference type="PROSITE" id="PS51898"/>
    </source>
</evidence>
<keyword evidence="2" id="KW-0238">DNA-binding</keyword>
<sequence length="420" mass="49919">MTSTFYLKEPKSKKESLIYFSCYFKEEGKKFVYSTGENILPAHWSQENKTPLVKGKNKALNRGSIKTQLSRYERCFRNLRSRCIEMQEDFTSLLLKKAFDEEFKNAPTGKNIFFDAFDAFEEQKTKNKEWAKSTEKRYNNIQNLLISFEKDRGYKLNFNSINNNFHAEFTDYCMSEKKHINNTYSRNLGLFKTFMFWALENRYTYNEDFKKFRKKEKVITAQVALKQKDLEIILKHEYNSPKLERVRDIFVFACVTGLRFGELKLISNENIIDGYLHLKEEKGSEKEARTIPLNDLAMYILSKYDYKLPLIANQKHNEYIKEVFEKAGYNHFVEKITTRGKDVIRENVLFKDRISTHTSRRSFITMLKQNGKSDKLIMKITGHKDLKTLNQYYQVDDHAKKEAVESTFKIKFQNLKKEKQ</sequence>
<dbReference type="Pfam" id="PF00589">
    <property type="entry name" value="Phage_integrase"/>
    <property type="match status" value="1"/>
</dbReference>
<reference evidence="5 6" key="1">
    <citation type="submission" date="2018-10" db="EMBL/GenBank/DDBJ databases">
        <title>Genomic Encyclopedia of Archaeal and Bacterial Type Strains, Phase II (KMG-II): from individual species to whole genera.</title>
        <authorList>
            <person name="Goeker M."/>
        </authorList>
    </citation>
    <scope>NUCLEOTIDE SEQUENCE [LARGE SCALE GENOMIC DNA]</scope>
    <source>
        <strain evidence="5 6">DSM 19839</strain>
    </source>
</reference>
<evidence type="ECO:0000256" key="1">
    <source>
        <dbReference type="ARBA" id="ARBA00008857"/>
    </source>
</evidence>
<dbReference type="SUPFAM" id="SSF56349">
    <property type="entry name" value="DNA breaking-rejoining enzymes"/>
    <property type="match status" value="1"/>
</dbReference>
<dbReference type="PANTHER" id="PTHR30349:SF64">
    <property type="entry name" value="PROPHAGE INTEGRASE INTD-RELATED"/>
    <property type="match status" value="1"/>
</dbReference>
<dbReference type="PANTHER" id="PTHR30349">
    <property type="entry name" value="PHAGE INTEGRASE-RELATED"/>
    <property type="match status" value="1"/>
</dbReference>
<proteinExistence type="inferred from homology"/>
<dbReference type="RefSeq" id="WP_121345988.1">
    <property type="nucleotide sequence ID" value="NZ_RBLG01000002.1"/>
</dbReference>
<dbReference type="PROSITE" id="PS51898">
    <property type="entry name" value="TYR_RECOMBINASE"/>
    <property type="match status" value="1"/>
</dbReference>
<dbReference type="InterPro" id="IPR010998">
    <property type="entry name" value="Integrase_recombinase_N"/>
</dbReference>
<dbReference type="EMBL" id="RBLG01000002">
    <property type="protein sequence ID" value="RKS53920.1"/>
    <property type="molecule type" value="Genomic_DNA"/>
</dbReference>
<dbReference type="OrthoDB" id="892893at2"/>
<dbReference type="InterPro" id="IPR002104">
    <property type="entry name" value="Integrase_catalytic"/>
</dbReference>
<evidence type="ECO:0000313" key="5">
    <source>
        <dbReference type="EMBL" id="RKS53920.1"/>
    </source>
</evidence>
<comment type="caution">
    <text evidence="5">The sequence shown here is derived from an EMBL/GenBank/DDBJ whole genome shotgun (WGS) entry which is preliminary data.</text>
</comment>
<comment type="similarity">
    <text evidence="1">Belongs to the 'phage' integrase family.</text>
</comment>
<evidence type="ECO:0000313" key="6">
    <source>
        <dbReference type="Proteomes" id="UP000276282"/>
    </source>
</evidence>
<evidence type="ECO:0000256" key="3">
    <source>
        <dbReference type="ARBA" id="ARBA00023172"/>
    </source>
</evidence>
<keyword evidence="6" id="KW-1185">Reference proteome</keyword>
<dbReference type="GO" id="GO:0003677">
    <property type="term" value="F:DNA binding"/>
    <property type="evidence" value="ECO:0007669"/>
    <property type="project" value="UniProtKB-KW"/>
</dbReference>
<accession>A0A495PVV6</accession>